<comment type="caution">
    <text evidence="2">The sequence shown here is derived from an EMBL/GenBank/DDBJ whole genome shotgun (WGS) entry which is preliminary data.</text>
</comment>
<feature type="transmembrane region" description="Helical" evidence="1">
    <location>
        <begin position="21"/>
        <end position="39"/>
    </location>
</feature>
<sequence length="294" mass="33874">MGNLKKGWYVCESNFIQWRKNYRIWMIAAIETILIFRYLHGLSEYGQATGKTITPFVLPIVFAEAENSNGLLKVLIYLGCVMLFCNAPFLNNQKPYMILRCKRKGWYLGENMYVWLAAFLYMLFISLISLIAVLPTVSTNRLWGEIAGDFVVNQRSLIPVYTWGLVMPVRVIQNYYPLAAFMYTFITGWLSIVFIGKLMYLLNLKIGKKTIGISAAVFFIMLDPVAVYFTNFKQYGLFYVSPINWSSLENINTVSGYPHLSGEYMFVMYIILIGVESLLSYICSIKMDIEVKMI</sequence>
<feature type="transmembrane region" description="Helical" evidence="1">
    <location>
        <begin position="74"/>
        <end position="91"/>
    </location>
</feature>
<evidence type="ECO:0008006" key="4">
    <source>
        <dbReference type="Google" id="ProtNLM"/>
    </source>
</evidence>
<evidence type="ECO:0000256" key="1">
    <source>
        <dbReference type="SAM" id="Phobius"/>
    </source>
</evidence>
<dbReference type="Proteomes" id="UP001198200">
    <property type="component" value="Unassembled WGS sequence"/>
</dbReference>
<name>A0AAE3JAS4_9FIRM</name>
<evidence type="ECO:0000313" key="2">
    <source>
        <dbReference type="EMBL" id="MCC2220525.1"/>
    </source>
</evidence>
<protein>
    <recommendedName>
        <fullName evidence="4">ABC-2 family transporter protein</fullName>
    </recommendedName>
</protein>
<evidence type="ECO:0000313" key="3">
    <source>
        <dbReference type="Proteomes" id="UP001198200"/>
    </source>
</evidence>
<feature type="transmembrane region" description="Helical" evidence="1">
    <location>
        <begin position="264"/>
        <end position="283"/>
    </location>
</feature>
<dbReference type="RefSeq" id="WP_308731077.1">
    <property type="nucleotide sequence ID" value="NZ_JAJEQN010000004.1"/>
</dbReference>
<dbReference type="AlphaFoldDB" id="A0AAE3JAS4"/>
<keyword evidence="1" id="KW-1133">Transmembrane helix</keyword>
<keyword evidence="1" id="KW-0812">Transmembrane</keyword>
<keyword evidence="3" id="KW-1185">Reference proteome</keyword>
<dbReference type="EMBL" id="JAJEQN010000004">
    <property type="protein sequence ID" value="MCC2220525.1"/>
    <property type="molecule type" value="Genomic_DNA"/>
</dbReference>
<gene>
    <name evidence="2" type="ORF">LKD48_02515</name>
</gene>
<reference evidence="2 3" key="1">
    <citation type="submission" date="2021-10" db="EMBL/GenBank/DDBJ databases">
        <title>Anaerobic single-cell dispensing facilitates the cultivation of human gut bacteria.</title>
        <authorList>
            <person name="Afrizal A."/>
        </authorList>
    </citation>
    <scope>NUCLEOTIDE SEQUENCE [LARGE SCALE GENOMIC DNA]</scope>
    <source>
        <strain evidence="2 3">CLA-AA-H224</strain>
    </source>
</reference>
<feature type="transmembrane region" description="Helical" evidence="1">
    <location>
        <begin position="175"/>
        <end position="199"/>
    </location>
</feature>
<keyword evidence="1" id="KW-0472">Membrane</keyword>
<proteinExistence type="predicted"/>
<organism evidence="2 3">
    <name type="scientific">Anthropogastromicrobium aceti</name>
    <dbReference type="NCBI Taxonomy" id="2981768"/>
    <lineage>
        <taxon>Bacteria</taxon>
        <taxon>Bacillati</taxon>
        <taxon>Bacillota</taxon>
        <taxon>Clostridia</taxon>
        <taxon>Lachnospirales</taxon>
        <taxon>Lachnospiraceae</taxon>
        <taxon>Anthropogastromicrobium</taxon>
    </lineage>
</organism>
<accession>A0AAE3JAS4</accession>
<feature type="transmembrane region" description="Helical" evidence="1">
    <location>
        <begin position="112"/>
        <end position="134"/>
    </location>
</feature>
<feature type="transmembrane region" description="Helical" evidence="1">
    <location>
        <begin position="211"/>
        <end position="229"/>
    </location>
</feature>